<dbReference type="InterPro" id="IPR015943">
    <property type="entry name" value="WD40/YVTN_repeat-like_dom_sf"/>
</dbReference>
<dbReference type="EMBL" id="JBBWWR010000020">
    <property type="protein sequence ID" value="KAK8939400.1"/>
    <property type="molecule type" value="Genomic_DNA"/>
</dbReference>
<name>A0ABR2LF19_9ASPA</name>
<dbReference type="InterPro" id="IPR044285">
    <property type="entry name" value="PWP1"/>
</dbReference>
<evidence type="ECO:0000259" key="5">
    <source>
        <dbReference type="Pfam" id="PF12894"/>
    </source>
</evidence>
<dbReference type="InterPro" id="IPR019775">
    <property type="entry name" value="WD40_repeat_CS"/>
</dbReference>
<dbReference type="InterPro" id="IPR036322">
    <property type="entry name" value="WD40_repeat_dom_sf"/>
</dbReference>
<dbReference type="PANTHER" id="PTHR14091:SF0">
    <property type="entry name" value="PERIODIC TRYPTOPHAN PROTEIN 1 HOMOLOG"/>
    <property type="match status" value="1"/>
</dbReference>
<dbReference type="InterPro" id="IPR001680">
    <property type="entry name" value="WD40_rpt"/>
</dbReference>
<dbReference type="PROSITE" id="PS50294">
    <property type="entry name" value="WD_REPEATS_REGION"/>
    <property type="match status" value="2"/>
</dbReference>
<protein>
    <submittedName>
        <fullName evidence="6">Histone-binding protein MSI1</fullName>
    </submittedName>
</protein>
<evidence type="ECO:0000256" key="1">
    <source>
        <dbReference type="ARBA" id="ARBA00022553"/>
    </source>
</evidence>
<dbReference type="InterPro" id="IPR020472">
    <property type="entry name" value="WD40_PAC1"/>
</dbReference>
<accession>A0ABR2LF19</accession>
<dbReference type="Gene3D" id="2.130.10.10">
    <property type="entry name" value="YVTN repeat-like/Quinoprotein amine dehydrogenase"/>
    <property type="match status" value="2"/>
</dbReference>
<dbReference type="Pfam" id="PF00400">
    <property type="entry name" value="WD40"/>
    <property type="match status" value="1"/>
</dbReference>
<dbReference type="InterPro" id="IPR024977">
    <property type="entry name" value="Apc4-like_WD40_dom"/>
</dbReference>
<evidence type="ECO:0000313" key="7">
    <source>
        <dbReference type="Proteomes" id="UP001412067"/>
    </source>
</evidence>
<dbReference type="PROSITE" id="PS00678">
    <property type="entry name" value="WD_REPEATS_1"/>
    <property type="match status" value="2"/>
</dbReference>
<feature type="repeat" description="WD" evidence="4">
    <location>
        <begin position="393"/>
        <end position="435"/>
    </location>
</feature>
<dbReference type="SUPFAM" id="SSF50978">
    <property type="entry name" value="WD40 repeat-like"/>
    <property type="match status" value="1"/>
</dbReference>
<evidence type="ECO:0000256" key="2">
    <source>
        <dbReference type="ARBA" id="ARBA00022574"/>
    </source>
</evidence>
<comment type="caution">
    <text evidence="6">The sequence shown here is derived from an EMBL/GenBank/DDBJ whole genome shotgun (WGS) entry which is preliminary data.</text>
</comment>
<sequence>MISALCWVPKGAFKVVPVIAEPPTKEEIEEVFRTGLLSRRGDDGEEENEDMHIDGSPEEVDEVALARIAAKALNQGQVGTASSNVHTISNGIDELNMDDYDDEDDGIELFGSGIGDTYYPSNDMDPYLQKHGDNDDDNDEDIEDTTIRPTDFGIVCARNEDEVSHLEVWIYEDLEDGDSNMYVHHDIILPAFPLCMAWTDCNLKGGDKGNFLAVGSMDPAIEIWDLDLIEELQPSVVLGGVSKKKKKGNKKSVVYRKDSHRDSVLGLAWNKVARNVLASASADKSVKIWDVVSGKCVASVEHHTDKVQSVAWKGSSPQLLSGSFDKSVIMVDVKSINKVCNKWLVTADVESLAWDPHVDHTFVVSQENGVVQGFDIRSVSSDASSSGRPVFTLHGHDKAVSSMSYNPRKPNLLATGSTDKTVKLWDLSNNQPSCLASKNPKAGSIFSIAFSEDNPYLLAVGGHKGKLKVSQ</sequence>
<evidence type="ECO:0000313" key="6">
    <source>
        <dbReference type="EMBL" id="KAK8939400.1"/>
    </source>
</evidence>
<dbReference type="Pfam" id="PF12894">
    <property type="entry name" value="ANAPC4_WD40"/>
    <property type="match status" value="1"/>
</dbReference>
<gene>
    <name evidence="6" type="primary">MSI1</name>
    <name evidence="6" type="ORF">KSP40_PGU002900</name>
</gene>
<keyword evidence="7" id="KW-1185">Reference proteome</keyword>
<dbReference type="Proteomes" id="UP001412067">
    <property type="component" value="Unassembled WGS sequence"/>
</dbReference>
<evidence type="ECO:0000256" key="3">
    <source>
        <dbReference type="ARBA" id="ARBA00022737"/>
    </source>
</evidence>
<dbReference type="PANTHER" id="PTHR14091">
    <property type="entry name" value="PERIODIC TRYPTOPHAN PROTEIN 1"/>
    <property type="match status" value="1"/>
</dbReference>
<organism evidence="6 7">
    <name type="scientific">Platanthera guangdongensis</name>
    <dbReference type="NCBI Taxonomy" id="2320717"/>
    <lineage>
        <taxon>Eukaryota</taxon>
        <taxon>Viridiplantae</taxon>
        <taxon>Streptophyta</taxon>
        <taxon>Embryophyta</taxon>
        <taxon>Tracheophyta</taxon>
        <taxon>Spermatophyta</taxon>
        <taxon>Magnoliopsida</taxon>
        <taxon>Liliopsida</taxon>
        <taxon>Asparagales</taxon>
        <taxon>Orchidaceae</taxon>
        <taxon>Orchidoideae</taxon>
        <taxon>Orchideae</taxon>
        <taxon>Orchidinae</taxon>
        <taxon>Platanthera</taxon>
    </lineage>
</organism>
<feature type="repeat" description="WD" evidence="4">
    <location>
        <begin position="257"/>
        <end position="299"/>
    </location>
</feature>
<feature type="domain" description="Anaphase-promoting complex subunit 4-like WD40" evidence="5">
    <location>
        <begin position="254"/>
        <end position="313"/>
    </location>
</feature>
<keyword evidence="2 4" id="KW-0853">WD repeat</keyword>
<dbReference type="SMART" id="SM00320">
    <property type="entry name" value="WD40"/>
    <property type="match status" value="6"/>
</dbReference>
<dbReference type="PRINTS" id="PR00320">
    <property type="entry name" value="GPROTEINBRPT"/>
</dbReference>
<reference evidence="6 7" key="1">
    <citation type="journal article" date="2022" name="Nat. Plants">
        <title>Genomes of leafy and leafless Platanthera orchids illuminate the evolution of mycoheterotrophy.</title>
        <authorList>
            <person name="Li M.H."/>
            <person name="Liu K.W."/>
            <person name="Li Z."/>
            <person name="Lu H.C."/>
            <person name="Ye Q.L."/>
            <person name="Zhang D."/>
            <person name="Wang J.Y."/>
            <person name="Li Y.F."/>
            <person name="Zhong Z.M."/>
            <person name="Liu X."/>
            <person name="Yu X."/>
            <person name="Liu D.K."/>
            <person name="Tu X.D."/>
            <person name="Liu B."/>
            <person name="Hao Y."/>
            <person name="Liao X.Y."/>
            <person name="Jiang Y.T."/>
            <person name="Sun W.H."/>
            <person name="Chen J."/>
            <person name="Chen Y.Q."/>
            <person name="Ai Y."/>
            <person name="Zhai J.W."/>
            <person name="Wu S.S."/>
            <person name="Zhou Z."/>
            <person name="Hsiao Y.Y."/>
            <person name="Wu W.L."/>
            <person name="Chen Y.Y."/>
            <person name="Lin Y.F."/>
            <person name="Hsu J.L."/>
            <person name="Li C.Y."/>
            <person name="Wang Z.W."/>
            <person name="Zhao X."/>
            <person name="Zhong W.Y."/>
            <person name="Ma X.K."/>
            <person name="Ma L."/>
            <person name="Huang J."/>
            <person name="Chen G.Z."/>
            <person name="Huang M.Z."/>
            <person name="Huang L."/>
            <person name="Peng D.H."/>
            <person name="Luo Y.B."/>
            <person name="Zou S.Q."/>
            <person name="Chen S.P."/>
            <person name="Lan S."/>
            <person name="Tsai W.C."/>
            <person name="Van de Peer Y."/>
            <person name="Liu Z.J."/>
        </authorList>
    </citation>
    <scope>NUCLEOTIDE SEQUENCE [LARGE SCALE GENOMIC DNA]</scope>
    <source>
        <strain evidence="6">Lor288</strain>
    </source>
</reference>
<keyword evidence="1" id="KW-0597">Phosphoprotein</keyword>
<proteinExistence type="predicted"/>
<keyword evidence="3" id="KW-0677">Repeat</keyword>
<feature type="repeat" description="WD" evidence="4">
    <location>
        <begin position="300"/>
        <end position="341"/>
    </location>
</feature>
<dbReference type="PROSITE" id="PS50082">
    <property type="entry name" value="WD_REPEATS_2"/>
    <property type="match status" value="3"/>
</dbReference>
<evidence type="ECO:0000256" key="4">
    <source>
        <dbReference type="PROSITE-ProRule" id="PRU00221"/>
    </source>
</evidence>